<dbReference type="Proteomes" id="UP000807716">
    <property type="component" value="Unassembled WGS sequence"/>
</dbReference>
<dbReference type="Gene3D" id="1.20.1280.50">
    <property type="match status" value="1"/>
</dbReference>
<dbReference type="SUPFAM" id="SSF81383">
    <property type="entry name" value="F-box domain"/>
    <property type="match status" value="1"/>
</dbReference>
<dbReference type="CDD" id="cd21075">
    <property type="entry name" value="DBD_XPA-like"/>
    <property type="match status" value="1"/>
</dbReference>
<feature type="compositionally biased region" description="Basic and acidic residues" evidence="4">
    <location>
        <begin position="134"/>
        <end position="146"/>
    </location>
</feature>
<keyword evidence="3" id="KW-0539">Nucleus</keyword>
<feature type="compositionally biased region" description="Basic and acidic residues" evidence="4">
    <location>
        <begin position="172"/>
        <end position="193"/>
    </location>
</feature>
<evidence type="ECO:0000256" key="1">
    <source>
        <dbReference type="ARBA" id="ARBA00004123"/>
    </source>
</evidence>
<name>A0A9P6Q900_9FUNG</name>
<dbReference type="SMART" id="SM00256">
    <property type="entry name" value="FBOX"/>
    <property type="match status" value="1"/>
</dbReference>
<dbReference type="AlphaFoldDB" id="A0A9P6Q900"/>
<reference evidence="6" key="1">
    <citation type="journal article" date="2020" name="Fungal Divers.">
        <title>Resolving the Mortierellaceae phylogeny through synthesis of multi-gene phylogenetics and phylogenomics.</title>
        <authorList>
            <person name="Vandepol N."/>
            <person name="Liber J."/>
            <person name="Desiro A."/>
            <person name="Na H."/>
            <person name="Kennedy M."/>
            <person name="Barry K."/>
            <person name="Grigoriev I.V."/>
            <person name="Miller A.N."/>
            <person name="O'Donnell K."/>
            <person name="Stajich J.E."/>
            <person name="Bonito G."/>
        </authorList>
    </citation>
    <scope>NUCLEOTIDE SEQUENCE</scope>
    <source>
        <strain evidence="6">BC1065</strain>
    </source>
</reference>
<evidence type="ECO:0000259" key="5">
    <source>
        <dbReference type="PROSITE" id="PS50181"/>
    </source>
</evidence>
<dbReference type="Gene3D" id="3.90.530.10">
    <property type="entry name" value="XPA C-terminal domain"/>
    <property type="match status" value="1"/>
</dbReference>
<evidence type="ECO:0000256" key="3">
    <source>
        <dbReference type="ARBA" id="ARBA00023242"/>
    </source>
</evidence>
<comment type="caution">
    <text evidence="6">The sequence shown here is derived from an EMBL/GenBank/DDBJ whole genome shotgun (WGS) entry which is preliminary data.</text>
</comment>
<keyword evidence="2" id="KW-0862">Zinc</keyword>
<feature type="region of interest" description="Disordered" evidence="4">
    <location>
        <begin position="1"/>
        <end position="208"/>
    </location>
</feature>
<evidence type="ECO:0000313" key="7">
    <source>
        <dbReference type="Proteomes" id="UP000807716"/>
    </source>
</evidence>
<feature type="domain" description="F-box" evidence="5">
    <location>
        <begin position="214"/>
        <end position="260"/>
    </location>
</feature>
<evidence type="ECO:0000256" key="4">
    <source>
        <dbReference type="SAM" id="MobiDB-lite"/>
    </source>
</evidence>
<proteinExistence type="predicted"/>
<dbReference type="PROSITE" id="PS50181">
    <property type="entry name" value="FBOX"/>
    <property type="match status" value="1"/>
</dbReference>
<keyword evidence="7" id="KW-1185">Reference proteome</keyword>
<dbReference type="OrthoDB" id="2404831at2759"/>
<accession>A0A9P6Q900</accession>
<comment type="subcellular location">
    <subcellularLocation>
        <location evidence="1">Nucleus</location>
    </subcellularLocation>
</comment>
<evidence type="ECO:0000256" key="2">
    <source>
        <dbReference type="ARBA" id="ARBA00022833"/>
    </source>
</evidence>
<feature type="compositionally biased region" description="Polar residues" evidence="4">
    <location>
        <begin position="12"/>
        <end position="49"/>
    </location>
</feature>
<dbReference type="InterPro" id="IPR036047">
    <property type="entry name" value="F-box-like_dom_sf"/>
</dbReference>
<dbReference type="InterPro" id="IPR037129">
    <property type="entry name" value="XPA_sf"/>
</dbReference>
<dbReference type="SUPFAM" id="SSF46955">
    <property type="entry name" value="Putative DNA-binding domain"/>
    <property type="match status" value="1"/>
</dbReference>
<protein>
    <recommendedName>
        <fullName evidence="5">F-box domain-containing protein</fullName>
    </recommendedName>
</protein>
<feature type="compositionally biased region" description="Basic residues" evidence="4">
    <location>
        <begin position="195"/>
        <end position="204"/>
    </location>
</feature>
<dbReference type="InterPro" id="IPR009061">
    <property type="entry name" value="DNA-bd_dom_put_sf"/>
</dbReference>
<gene>
    <name evidence="6" type="ORF">DFQ27_003144</name>
</gene>
<evidence type="ECO:0000313" key="6">
    <source>
        <dbReference type="EMBL" id="KAG0261138.1"/>
    </source>
</evidence>
<dbReference type="EMBL" id="JAAAJB010000226">
    <property type="protein sequence ID" value="KAG0261138.1"/>
    <property type="molecule type" value="Genomic_DNA"/>
</dbReference>
<dbReference type="Pfam" id="PF00646">
    <property type="entry name" value="F-box"/>
    <property type="match status" value="1"/>
</dbReference>
<sequence length="424" mass="47035">MKQGPLLIPPCSQDTKLQSATHNNNGPPTQRRAQNKSGRSAAPTSNKRGQASPIAPLISREATQPSTALDVPAPLSSQRLGKAAKSRETANAAAGSKRPVSKADMDDSTSSSNGIKKLKRGHGTTTVQKPAKQTARDSETRSKAKGQETPVIDVDGVKSKSAIQRKKTSKTGGKDEGVEAQHDGERQAKEGRQVAKAKRPKAKKAQADDRDVPVDRLLNLPTEMWIEVFSYLYPSELMRFGLCSKRIHAFVREQPFWAKISSAAGLPKPNKKFSSYYEVVRFHDEVVCEQCLGLSTPKHVAAARSDHPLPVQLDWNKQGQKIHLCRQCRGPYLTEFPQYDIADPNVIEEHEQTIGKTYAGKLYALSDEQLVGLPHKYQRNPHHWRAPPMRLYTIKAVQDFARLFHGGFMGLAETKKPFKPPRCR</sequence>
<dbReference type="InterPro" id="IPR001810">
    <property type="entry name" value="F-box_dom"/>
</dbReference>
<dbReference type="GO" id="GO:0005634">
    <property type="term" value="C:nucleus"/>
    <property type="evidence" value="ECO:0007669"/>
    <property type="project" value="UniProtKB-SubCell"/>
</dbReference>
<organism evidence="6 7">
    <name type="scientific">Actinomortierella ambigua</name>
    <dbReference type="NCBI Taxonomy" id="1343610"/>
    <lineage>
        <taxon>Eukaryota</taxon>
        <taxon>Fungi</taxon>
        <taxon>Fungi incertae sedis</taxon>
        <taxon>Mucoromycota</taxon>
        <taxon>Mortierellomycotina</taxon>
        <taxon>Mortierellomycetes</taxon>
        <taxon>Mortierellales</taxon>
        <taxon>Mortierellaceae</taxon>
        <taxon>Actinomortierella</taxon>
    </lineage>
</organism>